<dbReference type="Gene3D" id="6.10.340.10">
    <property type="match status" value="1"/>
</dbReference>
<evidence type="ECO:0000313" key="18">
    <source>
        <dbReference type="EMBL" id="OGG45606.1"/>
    </source>
</evidence>
<dbReference type="InterPro" id="IPR036890">
    <property type="entry name" value="HATPase_C_sf"/>
</dbReference>
<dbReference type="SMART" id="SM00304">
    <property type="entry name" value="HAMP"/>
    <property type="match status" value="1"/>
</dbReference>
<dbReference type="Pfam" id="PF21623">
    <property type="entry name" value="HK_sensor_dom_bact"/>
    <property type="match status" value="1"/>
</dbReference>
<evidence type="ECO:0000256" key="5">
    <source>
        <dbReference type="ARBA" id="ARBA00022553"/>
    </source>
</evidence>
<dbReference type="InterPro" id="IPR000700">
    <property type="entry name" value="PAS-assoc_C"/>
</dbReference>
<dbReference type="Gene3D" id="1.10.287.130">
    <property type="match status" value="1"/>
</dbReference>
<dbReference type="InterPro" id="IPR003594">
    <property type="entry name" value="HATPase_dom"/>
</dbReference>
<dbReference type="CDD" id="cd00130">
    <property type="entry name" value="PAS"/>
    <property type="match status" value="1"/>
</dbReference>
<dbReference type="InterPro" id="IPR003661">
    <property type="entry name" value="HisK_dim/P_dom"/>
</dbReference>
<dbReference type="SMART" id="SM00091">
    <property type="entry name" value="PAS"/>
    <property type="match status" value="1"/>
</dbReference>
<evidence type="ECO:0000256" key="10">
    <source>
        <dbReference type="ARBA" id="ARBA00022840"/>
    </source>
</evidence>
<evidence type="ECO:0000313" key="19">
    <source>
        <dbReference type="Proteomes" id="UP000178606"/>
    </source>
</evidence>
<evidence type="ECO:0000256" key="14">
    <source>
        <dbReference type="SAM" id="Phobius"/>
    </source>
</evidence>
<dbReference type="InterPro" id="IPR029151">
    <property type="entry name" value="Sensor-like_sf"/>
</dbReference>
<keyword evidence="12" id="KW-0902">Two-component regulatory system</keyword>
<keyword evidence="13" id="KW-0175">Coiled coil</keyword>
<dbReference type="InterPro" id="IPR005467">
    <property type="entry name" value="His_kinase_dom"/>
</dbReference>
<dbReference type="SUPFAM" id="SSF103190">
    <property type="entry name" value="Sensory domain-like"/>
    <property type="match status" value="2"/>
</dbReference>
<dbReference type="InterPro" id="IPR004358">
    <property type="entry name" value="Sig_transdc_His_kin-like_C"/>
</dbReference>
<keyword evidence="9" id="KW-0418">Kinase</keyword>
<dbReference type="PANTHER" id="PTHR43065:SF10">
    <property type="entry name" value="PEROXIDE STRESS-ACTIVATED HISTIDINE KINASE MAK3"/>
    <property type="match status" value="1"/>
</dbReference>
<dbReference type="CDD" id="cd06225">
    <property type="entry name" value="HAMP"/>
    <property type="match status" value="1"/>
</dbReference>
<dbReference type="InterPro" id="IPR035965">
    <property type="entry name" value="PAS-like_dom_sf"/>
</dbReference>
<feature type="domain" description="Histidine kinase" evidence="15">
    <location>
        <begin position="545"/>
        <end position="752"/>
    </location>
</feature>
<feature type="domain" description="PAC" evidence="16">
    <location>
        <begin position="480"/>
        <end position="532"/>
    </location>
</feature>
<evidence type="ECO:0000256" key="6">
    <source>
        <dbReference type="ARBA" id="ARBA00022679"/>
    </source>
</evidence>
<dbReference type="Gene3D" id="3.30.565.10">
    <property type="entry name" value="Histidine kinase-like ATPase, C-terminal domain"/>
    <property type="match status" value="1"/>
</dbReference>
<evidence type="ECO:0000256" key="11">
    <source>
        <dbReference type="ARBA" id="ARBA00022989"/>
    </source>
</evidence>
<dbReference type="CDD" id="cd00075">
    <property type="entry name" value="HATPase"/>
    <property type="match status" value="1"/>
</dbReference>
<keyword evidence="14" id="KW-0472">Membrane</keyword>
<dbReference type="InterPro" id="IPR048760">
    <property type="entry name" value="VP0354-like_sensor_dom"/>
</dbReference>
<evidence type="ECO:0000259" key="16">
    <source>
        <dbReference type="PROSITE" id="PS50113"/>
    </source>
</evidence>
<reference evidence="18 19" key="1">
    <citation type="journal article" date="2016" name="Nat. Commun.">
        <title>Thousands of microbial genomes shed light on interconnected biogeochemical processes in an aquifer system.</title>
        <authorList>
            <person name="Anantharaman K."/>
            <person name="Brown C.T."/>
            <person name="Hug L.A."/>
            <person name="Sharon I."/>
            <person name="Castelle C.J."/>
            <person name="Probst A.J."/>
            <person name="Thomas B.C."/>
            <person name="Singh A."/>
            <person name="Wilkins M.J."/>
            <person name="Karaoz U."/>
            <person name="Brodie E.L."/>
            <person name="Williams K.H."/>
            <person name="Hubbard S.S."/>
            <person name="Banfield J.F."/>
        </authorList>
    </citation>
    <scope>NUCLEOTIDE SEQUENCE [LARGE SCALE GENOMIC DNA]</scope>
    <source>
        <strain evidence="19">RIFCSPLOWO2_12_FULL_64_10</strain>
    </source>
</reference>
<dbReference type="EMBL" id="MFKF01000371">
    <property type="protein sequence ID" value="OGG45606.1"/>
    <property type="molecule type" value="Genomic_DNA"/>
</dbReference>
<comment type="caution">
    <text evidence="18">The sequence shown here is derived from an EMBL/GenBank/DDBJ whole genome shotgun (WGS) entry which is preliminary data.</text>
</comment>
<evidence type="ECO:0000259" key="15">
    <source>
        <dbReference type="PROSITE" id="PS50109"/>
    </source>
</evidence>
<dbReference type="NCBIfam" id="TIGR00229">
    <property type="entry name" value="sensory_box"/>
    <property type="match status" value="1"/>
</dbReference>
<evidence type="ECO:0000256" key="4">
    <source>
        <dbReference type="ARBA" id="ARBA00022475"/>
    </source>
</evidence>
<dbReference type="InterPro" id="IPR013656">
    <property type="entry name" value="PAS_4"/>
</dbReference>
<feature type="coiled-coil region" evidence="13">
    <location>
        <begin position="364"/>
        <end position="408"/>
    </location>
</feature>
<keyword evidence="8" id="KW-0547">Nucleotide-binding</keyword>
<dbReference type="SUPFAM" id="SSF47384">
    <property type="entry name" value="Homodimeric domain of signal transducing histidine kinase"/>
    <property type="match status" value="1"/>
</dbReference>
<dbReference type="SUPFAM" id="SSF55785">
    <property type="entry name" value="PYP-like sensor domain (PAS domain)"/>
    <property type="match status" value="1"/>
</dbReference>
<evidence type="ECO:0000256" key="2">
    <source>
        <dbReference type="ARBA" id="ARBA00004651"/>
    </source>
</evidence>
<accession>A0A1F6C8W8</accession>
<dbReference type="CDD" id="cd18773">
    <property type="entry name" value="PDC1_HK_sensor"/>
    <property type="match status" value="1"/>
</dbReference>
<dbReference type="SMART" id="SM00387">
    <property type="entry name" value="HATPase_c"/>
    <property type="match status" value="1"/>
</dbReference>
<dbReference type="PROSITE" id="PS50113">
    <property type="entry name" value="PAC"/>
    <property type="match status" value="1"/>
</dbReference>
<evidence type="ECO:0000256" key="3">
    <source>
        <dbReference type="ARBA" id="ARBA00012438"/>
    </source>
</evidence>
<name>A0A1F6C8W8_HANXR</name>
<evidence type="ECO:0000256" key="1">
    <source>
        <dbReference type="ARBA" id="ARBA00000085"/>
    </source>
</evidence>
<dbReference type="Pfam" id="PF00512">
    <property type="entry name" value="HisKA"/>
    <property type="match status" value="1"/>
</dbReference>
<dbReference type="PROSITE" id="PS50885">
    <property type="entry name" value="HAMP"/>
    <property type="match status" value="1"/>
</dbReference>
<evidence type="ECO:0000259" key="17">
    <source>
        <dbReference type="PROSITE" id="PS50885"/>
    </source>
</evidence>
<feature type="transmembrane region" description="Helical" evidence="14">
    <location>
        <begin position="16"/>
        <end position="36"/>
    </location>
</feature>
<evidence type="ECO:0000256" key="7">
    <source>
        <dbReference type="ARBA" id="ARBA00022692"/>
    </source>
</evidence>
<dbReference type="Pfam" id="PF00672">
    <property type="entry name" value="HAMP"/>
    <property type="match status" value="1"/>
</dbReference>
<dbReference type="InterPro" id="IPR003660">
    <property type="entry name" value="HAMP_dom"/>
</dbReference>
<dbReference type="AlphaFoldDB" id="A0A1F6C8W8"/>
<keyword evidence="6" id="KW-0808">Transferase</keyword>
<keyword evidence="5" id="KW-0597">Phosphoprotein</keyword>
<dbReference type="SUPFAM" id="SSF158472">
    <property type="entry name" value="HAMP domain-like"/>
    <property type="match status" value="1"/>
</dbReference>
<dbReference type="Proteomes" id="UP000178606">
    <property type="component" value="Unassembled WGS sequence"/>
</dbReference>
<dbReference type="PROSITE" id="PS50109">
    <property type="entry name" value="HIS_KIN"/>
    <property type="match status" value="1"/>
</dbReference>
<feature type="domain" description="HAMP" evidence="17">
    <location>
        <begin position="334"/>
        <end position="386"/>
    </location>
</feature>
<organism evidence="18 19">
    <name type="scientific">Handelsmanbacteria sp. (strain RIFCSPLOWO2_12_FULL_64_10)</name>
    <dbReference type="NCBI Taxonomy" id="1817868"/>
    <lineage>
        <taxon>Bacteria</taxon>
        <taxon>Candidatus Handelsmaniibacteriota</taxon>
    </lineage>
</organism>
<dbReference type="GO" id="GO:0005524">
    <property type="term" value="F:ATP binding"/>
    <property type="evidence" value="ECO:0007669"/>
    <property type="project" value="UniProtKB-KW"/>
</dbReference>
<protein>
    <recommendedName>
        <fullName evidence="3">histidine kinase</fullName>
        <ecNumber evidence="3">2.7.13.3</ecNumber>
    </recommendedName>
</protein>
<dbReference type="Gene3D" id="3.30.450.20">
    <property type="entry name" value="PAS domain"/>
    <property type="match status" value="3"/>
</dbReference>
<keyword evidence="7 14" id="KW-0812">Transmembrane</keyword>
<dbReference type="GO" id="GO:0005886">
    <property type="term" value="C:plasma membrane"/>
    <property type="evidence" value="ECO:0007669"/>
    <property type="project" value="UniProtKB-SubCell"/>
</dbReference>
<evidence type="ECO:0000256" key="9">
    <source>
        <dbReference type="ARBA" id="ARBA00022777"/>
    </source>
</evidence>
<comment type="catalytic activity">
    <reaction evidence="1">
        <text>ATP + protein L-histidine = ADP + protein N-phospho-L-histidine.</text>
        <dbReference type="EC" id="2.7.13.3"/>
    </reaction>
</comment>
<dbReference type="PANTHER" id="PTHR43065">
    <property type="entry name" value="SENSOR HISTIDINE KINASE"/>
    <property type="match status" value="1"/>
</dbReference>
<dbReference type="EC" id="2.7.13.3" evidence="3"/>
<proteinExistence type="predicted"/>
<dbReference type="SMART" id="SM00388">
    <property type="entry name" value="HisKA"/>
    <property type="match status" value="1"/>
</dbReference>
<dbReference type="GO" id="GO:0000155">
    <property type="term" value="F:phosphorelay sensor kinase activity"/>
    <property type="evidence" value="ECO:0007669"/>
    <property type="project" value="InterPro"/>
</dbReference>
<dbReference type="Pfam" id="PF02518">
    <property type="entry name" value="HATPase_c"/>
    <property type="match status" value="1"/>
</dbReference>
<dbReference type="Pfam" id="PF08448">
    <property type="entry name" value="PAS_4"/>
    <property type="match status" value="1"/>
</dbReference>
<keyword evidence="11 14" id="KW-1133">Transmembrane helix</keyword>
<dbReference type="SUPFAM" id="SSF55874">
    <property type="entry name" value="ATPase domain of HSP90 chaperone/DNA topoisomerase II/histidine kinase"/>
    <property type="match status" value="1"/>
</dbReference>
<sequence length="763" mass="84987">MIDLNRILKLNIRAKLTVAFVGIAMLPLLIVGLYAIRMHTRSLQDSQLLHLGHDVLTIRERTETFLNGVEGDVRFLSHSPALLALVESEGDRALRQRVADHIAAFAQAKRIYYQIWCADREGQVMMKVRWQGDRYATLPQEGPDWTGASYYLHLIEGLRPGQFTVAPVELTGDGELVAAISYALPIFGRSGGFAGIVVADVFARDLFRVVERSHSSLGGKIILVSQEGYYLYHPDKKREWSKLLASRHEDTLQRDYPPEAATSILSGQAGTVLSSELVIAYAPLLNHGPSIYTVFESVPKSAIFAPVASFKRFFFIFFILFVGASAVLAYFATVQFTRPIRRLQEGAEVVAAGDFGHRLRTGTYDEIERLAEAFNRMAESLQDREAQIRRHESELEALVAERTRELSEEKGRLQAVLDNVPSAFVMLDPDLTIRSASAAFERITGRALDRVRGMKCYDLLWDERACSNCSARRALQSGQIVADVSQVAGQEGDARYIERVAIPIRANGRVERVLEVITDVTERKRIEAQMIRSEKLAVVGEMASVIAHEVRNSLTSVKMILQLEMERQDLNETDREALEVAVSSVRRMESMVSDLLKFARPTPPVFAPHDVNRIVEEAVGLTQYQFNRNGVRFVCRLAPELPAVTADESHLKEAFVNLILNASAAVLEGGEVAVETRRTDATVEVTVSDDGCGIPEAHLGRIFDPFFTTRPDGTGLGLSIVRRAVEQHGGTISVESRERQGTRFTVRLPTSRRLNVAEDLRAS</sequence>
<evidence type="ECO:0000256" key="12">
    <source>
        <dbReference type="ARBA" id="ARBA00023012"/>
    </source>
</evidence>
<dbReference type="InterPro" id="IPR000014">
    <property type="entry name" value="PAS"/>
</dbReference>
<dbReference type="PRINTS" id="PR00344">
    <property type="entry name" value="BCTRLSENSOR"/>
</dbReference>
<gene>
    <name evidence="18" type="ORF">A3F84_15500</name>
</gene>
<dbReference type="CDD" id="cd00082">
    <property type="entry name" value="HisKA"/>
    <property type="match status" value="1"/>
</dbReference>
<keyword evidence="4" id="KW-1003">Cell membrane</keyword>
<dbReference type="InterPro" id="IPR036097">
    <property type="entry name" value="HisK_dim/P_sf"/>
</dbReference>
<evidence type="ECO:0000256" key="13">
    <source>
        <dbReference type="SAM" id="Coils"/>
    </source>
</evidence>
<evidence type="ECO:0000256" key="8">
    <source>
        <dbReference type="ARBA" id="ARBA00022741"/>
    </source>
</evidence>
<feature type="transmembrane region" description="Helical" evidence="14">
    <location>
        <begin position="313"/>
        <end position="332"/>
    </location>
</feature>
<keyword evidence="10" id="KW-0067">ATP-binding</keyword>
<comment type="subcellular location">
    <subcellularLocation>
        <location evidence="2">Cell membrane</location>
        <topology evidence="2">Multi-pass membrane protein</topology>
    </subcellularLocation>
</comment>